<feature type="domain" description="MYST-type HAT" evidence="14">
    <location>
        <begin position="1"/>
        <end position="172"/>
    </location>
</feature>
<dbReference type="Gene3D" id="1.10.10.10">
    <property type="entry name" value="Winged helix-like DNA-binding domain superfamily/Winged helix DNA-binding domain"/>
    <property type="match status" value="1"/>
</dbReference>
<evidence type="ECO:0000256" key="13">
    <source>
        <dbReference type="PIRSR" id="PIRSR602717-51"/>
    </source>
</evidence>
<keyword evidence="11" id="KW-0539">Nucleus</keyword>
<evidence type="ECO:0000256" key="6">
    <source>
        <dbReference type="ARBA" id="ARBA00022771"/>
    </source>
</evidence>
<dbReference type="PANTHER" id="PTHR10615">
    <property type="entry name" value="HISTONE ACETYLTRANSFERASE"/>
    <property type="match status" value="1"/>
</dbReference>
<evidence type="ECO:0000256" key="10">
    <source>
        <dbReference type="ARBA" id="ARBA00023163"/>
    </source>
</evidence>
<comment type="subcellular location">
    <subcellularLocation>
        <location evidence="1">Nucleus</location>
    </subcellularLocation>
</comment>
<dbReference type="GO" id="GO:0006355">
    <property type="term" value="P:regulation of DNA-templated transcription"/>
    <property type="evidence" value="ECO:0007669"/>
    <property type="project" value="InterPro"/>
</dbReference>
<dbReference type="PANTHER" id="PTHR10615:SF219">
    <property type="entry name" value="HISTONE ACETYLTRANSFERASE KAT5"/>
    <property type="match status" value="1"/>
</dbReference>
<feature type="active site" description="Proton donor/acceptor" evidence="13">
    <location>
        <position position="88"/>
    </location>
</feature>
<protein>
    <recommendedName>
        <fullName evidence="3">histone acetyltransferase</fullName>
        <ecNumber evidence="3">2.3.1.48</ecNumber>
    </recommendedName>
</protein>
<evidence type="ECO:0000256" key="4">
    <source>
        <dbReference type="ARBA" id="ARBA00022679"/>
    </source>
</evidence>
<keyword evidence="9" id="KW-0805">Transcription regulation</keyword>
<keyword evidence="10" id="KW-0804">Transcription</keyword>
<dbReference type="EC" id="2.3.1.48" evidence="3"/>
<reference evidence="15" key="1">
    <citation type="submission" date="2023-04" db="EMBL/GenBank/DDBJ databases">
        <title>Candida boidinii NBRC 10035.</title>
        <authorList>
            <person name="Ichikawa N."/>
            <person name="Sato H."/>
            <person name="Tonouchi N."/>
        </authorList>
    </citation>
    <scope>NUCLEOTIDE SEQUENCE</scope>
    <source>
        <strain evidence="15">NBRC 10035</strain>
    </source>
</reference>
<accession>A0A9W6T4Y0</accession>
<dbReference type="AlphaFoldDB" id="A0A9W6T4Y0"/>
<proteinExistence type="inferred from homology"/>
<evidence type="ECO:0000256" key="2">
    <source>
        <dbReference type="ARBA" id="ARBA00010107"/>
    </source>
</evidence>
<dbReference type="Gene3D" id="3.40.630.30">
    <property type="match status" value="1"/>
</dbReference>
<evidence type="ECO:0000256" key="1">
    <source>
        <dbReference type="ARBA" id="ARBA00004123"/>
    </source>
</evidence>
<dbReference type="InterPro" id="IPR050603">
    <property type="entry name" value="MYST_HAT"/>
</dbReference>
<evidence type="ECO:0000256" key="9">
    <source>
        <dbReference type="ARBA" id="ARBA00023015"/>
    </source>
</evidence>
<dbReference type="Pfam" id="PF01853">
    <property type="entry name" value="MOZ_SAS"/>
    <property type="match status" value="1"/>
</dbReference>
<evidence type="ECO:0000256" key="5">
    <source>
        <dbReference type="ARBA" id="ARBA00022723"/>
    </source>
</evidence>
<evidence type="ECO:0000256" key="8">
    <source>
        <dbReference type="ARBA" id="ARBA00022990"/>
    </source>
</evidence>
<dbReference type="PROSITE" id="PS51726">
    <property type="entry name" value="MYST_HAT"/>
    <property type="match status" value="1"/>
</dbReference>
<sequence length="207" mass="23787">MSMFAKFFLDNKSVFFALDYFDFYIIYGDVNGFPTPMGFFSKELLSWESNNLACILVFPPFQRRGLGNILISFSYELSKAMGTVSGPEHPLSPFGKKGYLSYWSKTIAREILVGQFSTSKHITLEILSTKIGIRPEDIIMALDHMDSLYERGEKDIFTEYHKDPERFIALTEEGYDLLIVKSNIKKWVIDNKVTYQSVIDPDNLILS</sequence>
<comment type="caution">
    <text evidence="15">The sequence shown here is derived from an EMBL/GenBank/DDBJ whole genome shotgun (WGS) entry which is preliminary data.</text>
</comment>
<dbReference type="Proteomes" id="UP001165120">
    <property type="component" value="Unassembled WGS sequence"/>
</dbReference>
<evidence type="ECO:0000313" key="16">
    <source>
        <dbReference type="Proteomes" id="UP001165120"/>
    </source>
</evidence>
<dbReference type="GO" id="GO:0005634">
    <property type="term" value="C:nucleus"/>
    <property type="evidence" value="ECO:0007669"/>
    <property type="project" value="UniProtKB-SubCell"/>
</dbReference>
<evidence type="ECO:0000256" key="11">
    <source>
        <dbReference type="ARBA" id="ARBA00023242"/>
    </source>
</evidence>
<comment type="similarity">
    <text evidence="2">Belongs to the MYST (SAS/MOZ) family.</text>
</comment>
<name>A0A9W6T4Y0_CANBO</name>
<dbReference type="EMBL" id="BSXN01002547">
    <property type="protein sequence ID" value="GME76916.1"/>
    <property type="molecule type" value="Genomic_DNA"/>
</dbReference>
<evidence type="ECO:0000256" key="3">
    <source>
        <dbReference type="ARBA" id="ARBA00013184"/>
    </source>
</evidence>
<dbReference type="InterPro" id="IPR002717">
    <property type="entry name" value="HAT_MYST-type"/>
</dbReference>
<dbReference type="GO" id="GO:0008270">
    <property type="term" value="F:zinc ion binding"/>
    <property type="evidence" value="ECO:0007669"/>
    <property type="project" value="UniProtKB-KW"/>
</dbReference>
<evidence type="ECO:0000256" key="12">
    <source>
        <dbReference type="ARBA" id="ARBA00023315"/>
    </source>
</evidence>
<keyword evidence="8" id="KW-0007">Acetylation</keyword>
<keyword evidence="12" id="KW-0012">Acyltransferase</keyword>
<keyword evidence="16" id="KW-1185">Reference proteome</keyword>
<keyword evidence="5" id="KW-0479">Metal-binding</keyword>
<dbReference type="GO" id="GO:0046972">
    <property type="term" value="F:histone H4K16 acetyltransferase activity"/>
    <property type="evidence" value="ECO:0007669"/>
    <property type="project" value="TreeGrafter"/>
</dbReference>
<keyword evidence="6" id="KW-0863">Zinc-finger</keyword>
<dbReference type="InterPro" id="IPR036388">
    <property type="entry name" value="WH-like_DNA-bd_sf"/>
</dbReference>
<evidence type="ECO:0000259" key="14">
    <source>
        <dbReference type="PROSITE" id="PS51726"/>
    </source>
</evidence>
<evidence type="ECO:0000313" key="15">
    <source>
        <dbReference type="EMBL" id="GME76916.1"/>
    </source>
</evidence>
<organism evidence="15 16">
    <name type="scientific">Candida boidinii</name>
    <name type="common">Yeast</name>
    <dbReference type="NCBI Taxonomy" id="5477"/>
    <lineage>
        <taxon>Eukaryota</taxon>
        <taxon>Fungi</taxon>
        <taxon>Dikarya</taxon>
        <taxon>Ascomycota</taxon>
        <taxon>Saccharomycotina</taxon>
        <taxon>Pichiomycetes</taxon>
        <taxon>Pichiales</taxon>
        <taxon>Pichiaceae</taxon>
        <taxon>Ogataea</taxon>
        <taxon>Ogataea/Candida clade</taxon>
    </lineage>
</organism>
<keyword evidence="7" id="KW-0862">Zinc</keyword>
<dbReference type="SUPFAM" id="SSF55729">
    <property type="entry name" value="Acyl-CoA N-acyltransferases (Nat)"/>
    <property type="match status" value="1"/>
</dbReference>
<dbReference type="InterPro" id="IPR016181">
    <property type="entry name" value="Acyl_CoA_acyltransferase"/>
</dbReference>
<keyword evidence="4" id="KW-0808">Transferase</keyword>
<dbReference type="GO" id="GO:0035267">
    <property type="term" value="C:NuA4 histone acetyltransferase complex"/>
    <property type="evidence" value="ECO:0007669"/>
    <property type="project" value="TreeGrafter"/>
</dbReference>
<evidence type="ECO:0000256" key="7">
    <source>
        <dbReference type="ARBA" id="ARBA00022833"/>
    </source>
</evidence>
<gene>
    <name evidence="15" type="ORF">Cboi02_000535600</name>
</gene>